<accession>A0A0F9J2A3</accession>
<sequence length="273" mass="31275">MMRTFLLCCSLIITTPAYGNMPSYFNEDIDSEYRELLKHADKMLPQTDKQLAYLPSFFPFSLLDVRPTNFVNNNDKQVFANFNFGVLGSRFLNINKKQLSNLPSISICKEQKCKKERIELIKQFLVDSKSEVEMLRQNTNLYIVQQTAPHVFRINNTFYSPTQLITYYPSKQAGFIPSGDYKLSKPEEAPKMLALSEVTKALREVMAKYNVAAITRVNEESLNIIFGGISDNHWGIVINHKSTIPTSGDYSHIGLEFDIVQKVSDSSFYYQTN</sequence>
<proteinExistence type="predicted"/>
<gene>
    <name evidence="1" type="ORF">LCGC14_1508540</name>
</gene>
<dbReference type="AlphaFoldDB" id="A0A0F9J2A3"/>
<organism evidence="1">
    <name type="scientific">marine sediment metagenome</name>
    <dbReference type="NCBI Taxonomy" id="412755"/>
    <lineage>
        <taxon>unclassified sequences</taxon>
        <taxon>metagenomes</taxon>
        <taxon>ecological metagenomes</taxon>
    </lineage>
</organism>
<evidence type="ECO:0000313" key="1">
    <source>
        <dbReference type="EMBL" id="KKM63728.1"/>
    </source>
</evidence>
<comment type="caution">
    <text evidence="1">The sequence shown here is derived from an EMBL/GenBank/DDBJ whole genome shotgun (WGS) entry which is preliminary data.</text>
</comment>
<dbReference type="EMBL" id="LAZR01011047">
    <property type="protein sequence ID" value="KKM63728.1"/>
    <property type="molecule type" value="Genomic_DNA"/>
</dbReference>
<protein>
    <submittedName>
        <fullName evidence="1">Uncharacterized protein</fullName>
    </submittedName>
</protein>
<reference evidence="1" key="1">
    <citation type="journal article" date="2015" name="Nature">
        <title>Complex archaea that bridge the gap between prokaryotes and eukaryotes.</title>
        <authorList>
            <person name="Spang A."/>
            <person name="Saw J.H."/>
            <person name="Jorgensen S.L."/>
            <person name="Zaremba-Niedzwiedzka K."/>
            <person name="Martijn J."/>
            <person name="Lind A.E."/>
            <person name="van Eijk R."/>
            <person name="Schleper C."/>
            <person name="Guy L."/>
            <person name="Ettema T.J."/>
        </authorList>
    </citation>
    <scope>NUCLEOTIDE SEQUENCE</scope>
</reference>
<name>A0A0F9J2A3_9ZZZZ</name>